<evidence type="ECO:0000313" key="2">
    <source>
        <dbReference type="EMBL" id="PYH48679.1"/>
    </source>
</evidence>
<dbReference type="Proteomes" id="UP000248349">
    <property type="component" value="Unassembled WGS sequence"/>
</dbReference>
<dbReference type="RefSeq" id="XP_025434661.1">
    <property type="nucleotide sequence ID" value="XM_025570648.1"/>
</dbReference>
<keyword evidence="3" id="KW-1185">Reference proteome</keyword>
<dbReference type="EMBL" id="KZ821221">
    <property type="protein sequence ID" value="PYH48679.1"/>
    <property type="molecule type" value="Genomic_DNA"/>
</dbReference>
<name>A0A318ZM63_9EURO</name>
<gene>
    <name evidence="2" type="ORF">BP01DRAFT_153935</name>
</gene>
<evidence type="ECO:0000313" key="3">
    <source>
        <dbReference type="Proteomes" id="UP000248349"/>
    </source>
</evidence>
<dbReference type="GeneID" id="37071876"/>
<sequence length="106" mass="12765">MTIAAHHYHHQHHHHHHHHHYSRRGLCRRTPDEARRQLFIPPPTSRPQKNVWFRRSRATNSSPSTYRRLAECVKLTMLSKDVSSDRQTDLLRVPCWWYRQSITGSK</sequence>
<protein>
    <submittedName>
        <fullName evidence="2">Uncharacterized protein</fullName>
    </submittedName>
</protein>
<accession>A0A318ZM63</accession>
<proteinExistence type="predicted"/>
<organism evidence="2 3">
    <name type="scientific">Aspergillus saccharolyticus JOP 1030-1</name>
    <dbReference type="NCBI Taxonomy" id="1450539"/>
    <lineage>
        <taxon>Eukaryota</taxon>
        <taxon>Fungi</taxon>
        <taxon>Dikarya</taxon>
        <taxon>Ascomycota</taxon>
        <taxon>Pezizomycotina</taxon>
        <taxon>Eurotiomycetes</taxon>
        <taxon>Eurotiomycetidae</taxon>
        <taxon>Eurotiales</taxon>
        <taxon>Aspergillaceae</taxon>
        <taxon>Aspergillus</taxon>
        <taxon>Aspergillus subgen. Circumdati</taxon>
    </lineage>
</organism>
<dbReference type="AlphaFoldDB" id="A0A318ZM63"/>
<evidence type="ECO:0000256" key="1">
    <source>
        <dbReference type="SAM" id="MobiDB-lite"/>
    </source>
</evidence>
<reference evidence="2 3" key="1">
    <citation type="submission" date="2016-12" db="EMBL/GenBank/DDBJ databases">
        <title>The genomes of Aspergillus section Nigri reveals drivers in fungal speciation.</title>
        <authorList>
            <consortium name="DOE Joint Genome Institute"/>
            <person name="Vesth T.C."/>
            <person name="Nybo J."/>
            <person name="Theobald S."/>
            <person name="Brandl J."/>
            <person name="Frisvad J.C."/>
            <person name="Nielsen K.F."/>
            <person name="Lyhne E.K."/>
            <person name="Kogle M.E."/>
            <person name="Kuo A."/>
            <person name="Riley R."/>
            <person name="Clum A."/>
            <person name="Nolan M."/>
            <person name="Lipzen A."/>
            <person name="Salamov A."/>
            <person name="Henrissat B."/>
            <person name="Wiebenga A."/>
            <person name="De Vries R.P."/>
            <person name="Grigoriev I.V."/>
            <person name="Mortensen U.H."/>
            <person name="Andersen M.R."/>
            <person name="Baker S.E."/>
        </authorList>
    </citation>
    <scope>NUCLEOTIDE SEQUENCE [LARGE SCALE GENOMIC DNA]</scope>
    <source>
        <strain evidence="2 3">JOP 1030-1</strain>
    </source>
</reference>
<feature type="region of interest" description="Disordered" evidence="1">
    <location>
        <begin position="1"/>
        <end position="26"/>
    </location>
</feature>